<keyword evidence="1" id="KW-0489">Methyltransferase</keyword>
<evidence type="ECO:0000313" key="1">
    <source>
        <dbReference type="EMBL" id="MCG2617477.1"/>
    </source>
</evidence>
<accession>A0ABS9KZ18</accession>
<dbReference type="EMBL" id="JAKLTR010000021">
    <property type="protein sequence ID" value="MCG2617477.1"/>
    <property type="molecule type" value="Genomic_DNA"/>
</dbReference>
<dbReference type="RefSeq" id="WP_237876240.1">
    <property type="nucleotide sequence ID" value="NZ_JAKLTR010000021.1"/>
</dbReference>
<dbReference type="Proteomes" id="UP001165367">
    <property type="component" value="Unassembled WGS sequence"/>
</dbReference>
<dbReference type="SUPFAM" id="SSF53335">
    <property type="entry name" value="S-adenosyl-L-methionine-dependent methyltransferases"/>
    <property type="match status" value="1"/>
</dbReference>
<dbReference type="GO" id="GO:0008168">
    <property type="term" value="F:methyltransferase activity"/>
    <property type="evidence" value="ECO:0007669"/>
    <property type="project" value="UniProtKB-KW"/>
</dbReference>
<comment type="caution">
    <text evidence="1">The sequence shown here is derived from an EMBL/GenBank/DDBJ whole genome shotgun (WGS) entry which is preliminary data.</text>
</comment>
<name>A0ABS9KZ18_9BACT</name>
<dbReference type="InterPro" id="IPR029063">
    <property type="entry name" value="SAM-dependent_MTases_sf"/>
</dbReference>
<dbReference type="CDD" id="cd02440">
    <property type="entry name" value="AdoMet_MTases"/>
    <property type="match status" value="1"/>
</dbReference>
<dbReference type="PANTHER" id="PTHR43861">
    <property type="entry name" value="TRANS-ACONITATE 2-METHYLTRANSFERASE-RELATED"/>
    <property type="match status" value="1"/>
</dbReference>
<reference evidence="1" key="1">
    <citation type="submission" date="2022-01" db="EMBL/GenBank/DDBJ databases">
        <authorList>
            <person name="Jo J.-H."/>
            <person name="Im W.-T."/>
        </authorList>
    </citation>
    <scope>NUCLEOTIDE SEQUENCE</scope>
    <source>
        <strain evidence="1">NA20</strain>
    </source>
</reference>
<dbReference type="GO" id="GO:0032259">
    <property type="term" value="P:methylation"/>
    <property type="evidence" value="ECO:0007669"/>
    <property type="project" value="UniProtKB-KW"/>
</dbReference>
<gene>
    <name evidence="1" type="ORF">LZZ85_24475</name>
</gene>
<evidence type="ECO:0000313" key="2">
    <source>
        <dbReference type="Proteomes" id="UP001165367"/>
    </source>
</evidence>
<sequence length="249" mass="28686">MKRSYWENIAPEYDEEIFDVRAQDKKGLITKEINKIAGKDKSIVDIGCAVGKWLPVLSPAFAKVHAIDISAKNLSIAKKNYKDLQNVTYQRSDMSSAKPPFSGYDAALCVNAILSESLMKRQRFFYNINKSLKKDGHLVLVVPSLESWLLTRIIQHQWKIDKKLFQQKLPVVEAAKRYADLQQGNVEIDDVATKHYLGDELDLLLSRSGFELVTRKKINYDWNTEFVEAPSWLQQPQPWDWMAVARKIK</sequence>
<keyword evidence="2" id="KW-1185">Reference proteome</keyword>
<dbReference type="Gene3D" id="3.40.50.150">
    <property type="entry name" value="Vaccinia Virus protein VP39"/>
    <property type="match status" value="1"/>
</dbReference>
<organism evidence="1 2">
    <name type="scientific">Terrimonas ginsenosidimutans</name>
    <dbReference type="NCBI Taxonomy" id="2908004"/>
    <lineage>
        <taxon>Bacteria</taxon>
        <taxon>Pseudomonadati</taxon>
        <taxon>Bacteroidota</taxon>
        <taxon>Chitinophagia</taxon>
        <taxon>Chitinophagales</taxon>
        <taxon>Chitinophagaceae</taxon>
        <taxon>Terrimonas</taxon>
    </lineage>
</organism>
<proteinExistence type="predicted"/>
<protein>
    <submittedName>
        <fullName evidence="1">Class I SAM-dependent methyltransferase</fullName>
    </submittedName>
</protein>
<keyword evidence="1" id="KW-0808">Transferase</keyword>
<dbReference type="Pfam" id="PF13489">
    <property type="entry name" value="Methyltransf_23"/>
    <property type="match status" value="1"/>
</dbReference>